<accession>A0ABU9D8Y1</accession>
<dbReference type="RefSeq" id="WP_341370243.1">
    <property type="nucleotide sequence ID" value="NZ_JBBPCO010000004.1"/>
</dbReference>
<evidence type="ECO:0000313" key="3">
    <source>
        <dbReference type="Proteomes" id="UP001446205"/>
    </source>
</evidence>
<comment type="caution">
    <text evidence="2">The sequence shown here is derived from an EMBL/GenBank/DDBJ whole genome shotgun (WGS) entry which is preliminary data.</text>
</comment>
<gene>
    <name evidence="2" type="ORF">WOB96_05305</name>
</gene>
<dbReference type="EMBL" id="JBBPCO010000004">
    <property type="protein sequence ID" value="MEK8089178.1"/>
    <property type="molecule type" value="Genomic_DNA"/>
</dbReference>
<feature type="compositionally biased region" description="Basic and acidic residues" evidence="1">
    <location>
        <begin position="123"/>
        <end position="137"/>
    </location>
</feature>
<evidence type="ECO:0000256" key="1">
    <source>
        <dbReference type="SAM" id="MobiDB-lite"/>
    </source>
</evidence>
<sequence>MHIPGRSILRQKPGTLAKGLAWFSIGLGVAELLMPRRFSRVLGMPGQKNLIRAYGLRELVTGIGILSTRNPRPWMLGRIKGDAVDLATLGWSAKHGSAPVKAALAAGLVAGVTALDLRSASGLKREERARRAPDYSDRSGFPKPPAQMRGLARDAAHLR</sequence>
<evidence type="ECO:0008006" key="4">
    <source>
        <dbReference type="Google" id="ProtNLM"/>
    </source>
</evidence>
<proteinExistence type="predicted"/>
<feature type="region of interest" description="Disordered" evidence="1">
    <location>
        <begin position="123"/>
        <end position="159"/>
    </location>
</feature>
<organism evidence="2 3">
    <name type="scientific">Thermithiobacillus plumbiphilus</name>
    <dbReference type="NCBI Taxonomy" id="1729899"/>
    <lineage>
        <taxon>Bacteria</taxon>
        <taxon>Pseudomonadati</taxon>
        <taxon>Pseudomonadota</taxon>
        <taxon>Acidithiobacillia</taxon>
        <taxon>Acidithiobacillales</taxon>
        <taxon>Thermithiobacillaceae</taxon>
        <taxon>Thermithiobacillus</taxon>
    </lineage>
</organism>
<protein>
    <recommendedName>
        <fullName evidence="4">Cyclase dehydrase</fullName>
    </recommendedName>
</protein>
<evidence type="ECO:0000313" key="2">
    <source>
        <dbReference type="EMBL" id="MEK8089178.1"/>
    </source>
</evidence>
<dbReference type="Proteomes" id="UP001446205">
    <property type="component" value="Unassembled WGS sequence"/>
</dbReference>
<keyword evidence="3" id="KW-1185">Reference proteome</keyword>
<name>A0ABU9D8Y1_9PROT</name>
<reference evidence="2 3" key="1">
    <citation type="submission" date="2024-04" db="EMBL/GenBank/DDBJ databases">
        <authorList>
            <person name="Abashina T."/>
            <person name="Shaikin A."/>
        </authorList>
    </citation>
    <scope>NUCLEOTIDE SEQUENCE [LARGE SCALE GENOMIC DNA]</scope>
    <source>
        <strain evidence="2 3">AAFK</strain>
    </source>
</reference>